<dbReference type="InterPro" id="IPR036249">
    <property type="entry name" value="Thioredoxin-like_sf"/>
</dbReference>
<dbReference type="SUPFAM" id="SSF52833">
    <property type="entry name" value="Thioredoxin-like"/>
    <property type="match status" value="1"/>
</dbReference>
<evidence type="ECO:0000256" key="2">
    <source>
        <dbReference type="SAM" id="SignalP"/>
    </source>
</evidence>
<protein>
    <submittedName>
        <fullName evidence="4">DUF5106 domain-containing protein</fullName>
    </submittedName>
</protein>
<proteinExistence type="predicted"/>
<dbReference type="Gene3D" id="3.40.30.10">
    <property type="entry name" value="Glutaredoxin"/>
    <property type="match status" value="1"/>
</dbReference>
<dbReference type="Pfam" id="PF00578">
    <property type="entry name" value="AhpC-TSA"/>
    <property type="match status" value="1"/>
</dbReference>
<dbReference type="PROSITE" id="PS51352">
    <property type="entry name" value="THIOREDOXIN_2"/>
    <property type="match status" value="1"/>
</dbReference>
<feature type="chain" id="PRO_5046583971" evidence="2">
    <location>
        <begin position="22"/>
        <end position="485"/>
    </location>
</feature>
<accession>A0ABS9BKS7</accession>
<keyword evidence="1" id="KW-0676">Redox-active center</keyword>
<evidence type="ECO:0000256" key="1">
    <source>
        <dbReference type="ARBA" id="ARBA00023284"/>
    </source>
</evidence>
<keyword evidence="5" id="KW-1185">Reference proteome</keyword>
<dbReference type="InterPro" id="IPR000866">
    <property type="entry name" value="AhpC/TSA"/>
</dbReference>
<gene>
    <name evidence="4" type="ORF">L0U88_13980</name>
</gene>
<name>A0ABS9BKS7_9BACT</name>
<dbReference type="InterPro" id="IPR025380">
    <property type="entry name" value="DUF4369"/>
</dbReference>
<dbReference type="InterPro" id="IPR033395">
    <property type="entry name" value="DUF5106"/>
</dbReference>
<feature type="signal peptide" evidence="2">
    <location>
        <begin position="1"/>
        <end position="21"/>
    </location>
</feature>
<reference evidence="4 5" key="1">
    <citation type="submission" date="2022-01" db="EMBL/GenBank/DDBJ databases">
        <title>Flavihumibacter sp. nov., isolated from sediment of a river.</title>
        <authorList>
            <person name="Liu H."/>
        </authorList>
    </citation>
    <scope>NUCLEOTIDE SEQUENCE [LARGE SCALE GENOMIC DNA]</scope>
    <source>
        <strain evidence="4 5">RY-1</strain>
    </source>
</reference>
<feature type="domain" description="Thioredoxin" evidence="3">
    <location>
        <begin position="332"/>
        <end position="467"/>
    </location>
</feature>
<comment type="caution">
    <text evidence="4">The sequence shown here is derived from an EMBL/GenBank/DDBJ whole genome shotgun (WGS) entry which is preliminary data.</text>
</comment>
<dbReference type="InterPro" id="IPR013766">
    <property type="entry name" value="Thioredoxin_domain"/>
</dbReference>
<evidence type="ECO:0000259" key="3">
    <source>
        <dbReference type="PROSITE" id="PS51352"/>
    </source>
</evidence>
<dbReference type="Proteomes" id="UP001200145">
    <property type="component" value="Unassembled WGS sequence"/>
</dbReference>
<dbReference type="Pfam" id="PF17127">
    <property type="entry name" value="DUF5106"/>
    <property type="match status" value="1"/>
</dbReference>
<dbReference type="CDD" id="cd02966">
    <property type="entry name" value="TlpA_like_family"/>
    <property type="match status" value="1"/>
</dbReference>
<organism evidence="4 5">
    <name type="scientific">Flavihumibacter fluminis</name>
    <dbReference type="NCBI Taxonomy" id="2909236"/>
    <lineage>
        <taxon>Bacteria</taxon>
        <taxon>Pseudomonadati</taxon>
        <taxon>Bacteroidota</taxon>
        <taxon>Chitinophagia</taxon>
        <taxon>Chitinophagales</taxon>
        <taxon>Chitinophagaceae</taxon>
        <taxon>Flavihumibacter</taxon>
    </lineage>
</organism>
<dbReference type="PROSITE" id="PS00194">
    <property type="entry name" value="THIOREDOXIN_1"/>
    <property type="match status" value="1"/>
</dbReference>
<dbReference type="InterPro" id="IPR017937">
    <property type="entry name" value="Thioredoxin_CS"/>
</dbReference>
<sequence length="485" mass="56381">MKPMKNWILCICLGICGQVLAQSGNSTGYEIRVSLNAYQNQYLYLAYHYGKTKALADSAQVQANGTAVFKGNKPLPGGIYIMVSPKKEFLFELLVDKEQKFSVQADTARLHDIKFTGSSDNNEFLAYTGFIQTRGKEIFALQKQLAAAPNKKDSLALQQQIGQLNTAIQQYRSNYINKSPESFLSALFAALQEPVIPPAAQHPKGVYDTAWAYQYFKDHYWDNISFSDERLVRTPFFEGRLERYFRNLVSPEPDSIKKEIDYMLLYARSSKDMYRFLLTHFVQKYIQPEFMGQDAVYVHLFEKYINEKPEVDWFTEKYRKHMTDRAYSLMANLIGNPAWDLPLVDSTGKLRPLYEIKASYTVICFWDPTCGHCKELVPKLDSIYQAKWKSQGIKIYGVMTEGGKENWTKFIKEHKLNDWIHVYQTPEQRKEEQDAGKPNYRQLYDVYQTPVLYLLDDQKRIIAKKLTYQQMDEVISMKQQKQASK</sequence>
<evidence type="ECO:0000313" key="4">
    <source>
        <dbReference type="EMBL" id="MCF1715743.1"/>
    </source>
</evidence>
<dbReference type="EMBL" id="JAKEVY010000003">
    <property type="protein sequence ID" value="MCF1715743.1"/>
    <property type="molecule type" value="Genomic_DNA"/>
</dbReference>
<keyword evidence="2" id="KW-0732">Signal</keyword>
<evidence type="ECO:0000313" key="5">
    <source>
        <dbReference type="Proteomes" id="UP001200145"/>
    </source>
</evidence>
<dbReference type="Pfam" id="PF14289">
    <property type="entry name" value="DUF4369"/>
    <property type="match status" value="1"/>
</dbReference>
<dbReference type="RefSeq" id="WP_234866692.1">
    <property type="nucleotide sequence ID" value="NZ_JAKEVY010000003.1"/>
</dbReference>